<dbReference type="Pfam" id="PF00225">
    <property type="entry name" value="Kinesin"/>
    <property type="match status" value="1"/>
</dbReference>
<dbReference type="InterPro" id="IPR001752">
    <property type="entry name" value="Kinesin_motor_dom"/>
</dbReference>
<keyword evidence="2" id="KW-0813">Transport</keyword>
<evidence type="ECO:0000256" key="4">
    <source>
        <dbReference type="ARBA" id="ARBA00022701"/>
    </source>
</evidence>
<dbReference type="RefSeq" id="XP_004335011.1">
    <property type="nucleotide sequence ID" value="XM_004334963.1"/>
</dbReference>
<sequence length="688" mass="74614">MEQLATGGAEMAKQQLHPQVVAWLQEIELAPGPEVARGLLSAGFGHSPDAFAELSLPHFHLVLGLEDFHQRRRLHSLLLRINRKIAAPSATSSSTSSSPYVPPSSLASPRRPHLPSHTTSLPSPRSSSSSFSSSSTSPSTTSLPPVPRHYAPSKVKSFDSALGSRSGHQHDDLDWGDEALPSPSGGEDDVDGAVEEEEEVVVEEEVALDGGEEAVVITLGDEEEEDEAAADGGEEACAPKPRSRSFGSSSSSSQTQQSGASRPLLEKEVRSRERDIVFTGKRPSTLEVHEPKVKVDMSKYTDVHTFAFDHYFSDLDDNLKIYEEAVRPLVSTIFKGGARVTCFCYGQTGSGKTHTMMGKRGEDGLYAMAAKDIFGMLDEASRSRPLRVSVALFEIYGNKLFDLLNDKKPLVARQNSKQQVCVVGLKERLVSNADELLGLISKGSASRSTSATGVHAESSRSHAILQISLKNAEGKTRGMFSFIDLAGSEKAGDTNENSRQTRIEGAEINKSLLALKECIRALDRSQKHAPFRQSTLTQVLKDSFMGPHSRTIMIANIAPNSGYAEHTLNTLRYADRVRELRGHNPSFSSPPPASSPTTPQGGGLGPRQRSTDGAPATTSPSGGGGGDDEILRWHRHHLEELTRLVDEELQLLEKVDRGEITGARYRAALNDILIDEAMLFANMPKNLE</sequence>
<dbReference type="GO" id="GO:0007018">
    <property type="term" value="P:microtubule-based movement"/>
    <property type="evidence" value="ECO:0007669"/>
    <property type="project" value="InterPro"/>
</dbReference>
<dbReference type="InterPro" id="IPR027417">
    <property type="entry name" value="P-loop_NTPase"/>
</dbReference>
<evidence type="ECO:0000256" key="11">
    <source>
        <dbReference type="RuleBase" id="RU000394"/>
    </source>
</evidence>
<dbReference type="PRINTS" id="PR00380">
    <property type="entry name" value="KINESINHEAVY"/>
</dbReference>
<dbReference type="FunFam" id="3.40.850.10:FF:000012">
    <property type="entry name" value="Kinesin-like protein"/>
    <property type="match status" value="1"/>
</dbReference>
<dbReference type="Proteomes" id="UP000011083">
    <property type="component" value="Unassembled WGS sequence"/>
</dbReference>
<feature type="compositionally biased region" description="Low complexity" evidence="12">
    <location>
        <begin position="244"/>
        <end position="262"/>
    </location>
</feature>
<keyword evidence="15" id="KW-1185">Reference proteome</keyword>
<keyword evidence="6 10" id="KW-0067">ATP-binding</keyword>
<dbReference type="GO" id="GO:0005874">
    <property type="term" value="C:microtubule"/>
    <property type="evidence" value="ECO:0007669"/>
    <property type="project" value="UniProtKB-KW"/>
</dbReference>
<feature type="compositionally biased region" description="Acidic residues" evidence="12">
    <location>
        <begin position="222"/>
        <end position="234"/>
    </location>
</feature>
<feature type="domain" description="Kinesin motor" evidence="13">
    <location>
        <begin position="254"/>
        <end position="580"/>
    </location>
</feature>
<evidence type="ECO:0000256" key="3">
    <source>
        <dbReference type="ARBA" id="ARBA00022490"/>
    </source>
</evidence>
<protein>
    <recommendedName>
        <fullName evidence="11">Kinesin-like protein</fullName>
    </recommendedName>
</protein>
<keyword evidence="8" id="KW-0206">Cytoskeleton</keyword>
<dbReference type="PANTHER" id="PTHR47971:SF8">
    <property type="entry name" value="KINESIN-LIKE PROTEIN"/>
    <property type="match status" value="1"/>
</dbReference>
<accession>L8GJT9</accession>
<evidence type="ECO:0000256" key="6">
    <source>
        <dbReference type="ARBA" id="ARBA00022840"/>
    </source>
</evidence>
<evidence type="ECO:0000256" key="1">
    <source>
        <dbReference type="ARBA" id="ARBA00004245"/>
    </source>
</evidence>
<feature type="compositionally biased region" description="Low complexity" evidence="12">
    <location>
        <begin position="88"/>
        <end position="143"/>
    </location>
</feature>
<feature type="region of interest" description="Disordered" evidence="12">
    <location>
        <begin position="88"/>
        <end position="197"/>
    </location>
</feature>
<proteinExistence type="inferred from homology"/>
<keyword evidence="5 10" id="KW-0547">Nucleotide-binding</keyword>
<gene>
    <name evidence="14" type="ORF">ACA1_096700</name>
</gene>
<dbReference type="SUPFAM" id="SSF52540">
    <property type="entry name" value="P-loop containing nucleoside triphosphate hydrolases"/>
    <property type="match status" value="1"/>
</dbReference>
<dbReference type="GO" id="GO:0007019">
    <property type="term" value="P:microtubule depolymerization"/>
    <property type="evidence" value="ECO:0007669"/>
    <property type="project" value="TreeGrafter"/>
</dbReference>
<evidence type="ECO:0000256" key="12">
    <source>
        <dbReference type="SAM" id="MobiDB-lite"/>
    </source>
</evidence>
<dbReference type="Gene3D" id="3.40.850.10">
    <property type="entry name" value="Kinesin motor domain"/>
    <property type="match status" value="1"/>
</dbReference>
<name>L8GJT9_ACACF</name>
<dbReference type="AlphaFoldDB" id="L8GJT9"/>
<feature type="region of interest" description="Disordered" evidence="12">
    <location>
        <begin position="581"/>
        <end position="629"/>
    </location>
</feature>
<keyword evidence="3" id="KW-0963">Cytoplasm</keyword>
<evidence type="ECO:0000256" key="7">
    <source>
        <dbReference type="ARBA" id="ARBA00023175"/>
    </source>
</evidence>
<dbReference type="STRING" id="1257118.L8GJT9"/>
<dbReference type="PROSITE" id="PS50067">
    <property type="entry name" value="KINESIN_MOTOR_2"/>
    <property type="match status" value="1"/>
</dbReference>
<evidence type="ECO:0000256" key="8">
    <source>
        <dbReference type="ARBA" id="ARBA00023212"/>
    </source>
</evidence>
<dbReference type="GO" id="GO:0005524">
    <property type="term" value="F:ATP binding"/>
    <property type="evidence" value="ECO:0007669"/>
    <property type="project" value="UniProtKB-UniRule"/>
</dbReference>
<keyword evidence="7 10" id="KW-0505">Motor protein</keyword>
<evidence type="ECO:0000259" key="13">
    <source>
        <dbReference type="PROSITE" id="PS50067"/>
    </source>
</evidence>
<dbReference type="SMART" id="SM00129">
    <property type="entry name" value="KISc"/>
    <property type="match status" value="1"/>
</dbReference>
<comment type="subcellular location">
    <subcellularLocation>
        <location evidence="1">Cytoplasm</location>
        <location evidence="1">Cytoskeleton</location>
    </subcellularLocation>
</comment>
<comment type="similarity">
    <text evidence="9">Belongs to the TRAFAC class myosin-kinesin ATPase superfamily. Kinesin family. KIN-13 subfamily.</text>
</comment>
<dbReference type="GO" id="GO:0008017">
    <property type="term" value="F:microtubule binding"/>
    <property type="evidence" value="ECO:0007669"/>
    <property type="project" value="InterPro"/>
</dbReference>
<dbReference type="CDD" id="cd01367">
    <property type="entry name" value="KISc_KIF2_like"/>
    <property type="match status" value="1"/>
</dbReference>
<dbReference type="VEuPathDB" id="AmoebaDB:ACA1_096700"/>
<organism evidence="14 15">
    <name type="scientific">Acanthamoeba castellanii (strain ATCC 30010 / Neff)</name>
    <dbReference type="NCBI Taxonomy" id="1257118"/>
    <lineage>
        <taxon>Eukaryota</taxon>
        <taxon>Amoebozoa</taxon>
        <taxon>Discosea</taxon>
        <taxon>Longamoebia</taxon>
        <taxon>Centramoebida</taxon>
        <taxon>Acanthamoebidae</taxon>
        <taxon>Acanthamoeba</taxon>
    </lineage>
</organism>
<feature type="binding site" evidence="10">
    <location>
        <begin position="346"/>
        <end position="353"/>
    </location>
    <ligand>
        <name>ATP</name>
        <dbReference type="ChEBI" id="CHEBI:30616"/>
    </ligand>
</feature>
<evidence type="ECO:0000256" key="9">
    <source>
        <dbReference type="ARBA" id="ARBA00061030"/>
    </source>
</evidence>
<reference evidence="14 15" key="1">
    <citation type="journal article" date="2013" name="Genome Biol.">
        <title>Genome of Acanthamoeba castellanii highlights extensive lateral gene transfer and early evolution of tyrosine kinase signaling.</title>
        <authorList>
            <person name="Clarke M."/>
            <person name="Lohan A.J."/>
            <person name="Liu B."/>
            <person name="Lagkouvardos I."/>
            <person name="Roy S."/>
            <person name="Zafar N."/>
            <person name="Bertelli C."/>
            <person name="Schilde C."/>
            <person name="Kianianmomeni A."/>
            <person name="Burglin T.R."/>
            <person name="Frech C."/>
            <person name="Turcotte B."/>
            <person name="Kopec K.O."/>
            <person name="Synnott J.M."/>
            <person name="Choo C."/>
            <person name="Paponov I."/>
            <person name="Finkler A."/>
            <person name="Soon Heng Tan C."/>
            <person name="Hutchins A.P."/>
            <person name="Weinmeier T."/>
            <person name="Rattei T."/>
            <person name="Chu J.S."/>
            <person name="Gimenez G."/>
            <person name="Irimia M."/>
            <person name="Rigden D.J."/>
            <person name="Fitzpatrick D.A."/>
            <person name="Lorenzo-Morales J."/>
            <person name="Bateman A."/>
            <person name="Chiu C.H."/>
            <person name="Tang P."/>
            <person name="Hegemann P."/>
            <person name="Fromm H."/>
            <person name="Raoult D."/>
            <person name="Greub G."/>
            <person name="Miranda-Saavedra D."/>
            <person name="Chen N."/>
            <person name="Nash P."/>
            <person name="Ginger M.L."/>
            <person name="Horn M."/>
            <person name="Schaap P."/>
            <person name="Caler L."/>
            <person name="Loftus B."/>
        </authorList>
    </citation>
    <scope>NUCLEOTIDE SEQUENCE [LARGE SCALE GENOMIC DNA]</scope>
    <source>
        <strain evidence="14 15">Neff</strain>
    </source>
</reference>
<dbReference type="EMBL" id="KB008103">
    <property type="protein sequence ID" value="ELR12998.1"/>
    <property type="molecule type" value="Genomic_DNA"/>
</dbReference>
<dbReference type="InterPro" id="IPR027640">
    <property type="entry name" value="Kinesin-like_fam"/>
</dbReference>
<evidence type="ECO:0000313" key="14">
    <source>
        <dbReference type="EMBL" id="ELR12998.1"/>
    </source>
</evidence>
<dbReference type="KEGG" id="acan:ACA1_096700"/>
<evidence type="ECO:0000256" key="2">
    <source>
        <dbReference type="ARBA" id="ARBA00022448"/>
    </source>
</evidence>
<feature type="compositionally biased region" description="Acidic residues" evidence="12">
    <location>
        <begin position="186"/>
        <end position="197"/>
    </location>
</feature>
<dbReference type="PANTHER" id="PTHR47971">
    <property type="entry name" value="KINESIN-RELATED PROTEIN 6"/>
    <property type="match status" value="1"/>
</dbReference>
<dbReference type="GeneID" id="14913164"/>
<feature type="region of interest" description="Disordered" evidence="12">
    <location>
        <begin position="222"/>
        <end position="266"/>
    </location>
</feature>
<dbReference type="OrthoDB" id="3176171at2759"/>
<dbReference type="GO" id="GO:0003777">
    <property type="term" value="F:microtubule motor activity"/>
    <property type="evidence" value="ECO:0007669"/>
    <property type="project" value="InterPro"/>
</dbReference>
<evidence type="ECO:0000313" key="15">
    <source>
        <dbReference type="Proteomes" id="UP000011083"/>
    </source>
</evidence>
<keyword evidence="4 11" id="KW-0493">Microtubule</keyword>
<dbReference type="InterPro" id="IPR019821">
    <property type="entry name" value="Kinesin_motor_CS"/>
</dbReference>
<dbReference type="InterPro" id="IPR036961">
    <property type="entry name" value="Kinesin_motor_dom_sf"/>
</dbReference>
<evidence type="ECO:0000256" key="5">
    <source>
        <dbReference type="ARBA" id="ARBA00022741"/>
    </source>
</evidence>
<dbReference type="PROSITE" id="PS00411">
    <property type="entry name" value="KINESIN_MOTOR_1"/>
    <property type="match status" value="1"/>
</dbReference>
<evidence type="ECO:0000256" key="10">
    <source>
        <dbReference type="PROSITE-ProRule" id="PRU00283"/>
    </source>
</evidence>